<dbReference type="AlphaFoldDB" id="A0A9Q1H6Q5"/>
<dbReference type="Proteomes" id="UP001152320">
    <property type="component" value="Chromosome 10"/>
</dbReference>
<keyword evidence="3" id="KW-1185">Reference proteome</keyword>
<gene>
    <name evidence="2" type="ORF">HOLleu_22376</name>
</gene>
<accession>A0A9Q1H6Q5</accession>
<name>A0A9Q1H6Q5_HOLLE</name>
<evidence type="ECO:0000313" key="3">
    <source>
        <dbReference type="Proteomes" id="UP001152320"/>
    </source>
</evidence>
<feature type="region of interest" description="Disordered" evidence="1">
    <location>
        <begin position="93"/>
        <end position="115"/>
    </location>
</feature>
<organism evidence="2 3">
    <name type="scientific">Holothuria leucospilota</name>
    <name type="common">Black long sea cucumber</name>
    <name type="synonym">Mertensiothuria leucospilota</name>
    <dbReference type="NCBI Taxonomy" id="206669"/>
    <lineage>
        <taxon>Eukaryota</taxon>
        <taxon>Metazoa</taxon>
        <taxon>Echinodermata</taxon>
        <taxon>Eleutherozoa</taxon>
        <taxon>Echinozoa</taxon>
        <taxon>Holothuroidea</taxon>
        <taxon>Aspidochirotacea</taxon>
        <taxon>Aspidochirotida</taxon>
        <taxon>Holothuriidae</taxon>
        <taxon>Holothuria</taxon>
    </lineage>
</organism>
<protein>
    <submittedName>
        <fullName evidence="2">Uncharacterized protein</fullName>
    </submittedName>
</protein>
<evidence type="ECO:0000256" key="1">
    <source>
        <dbReference type="SAM" id="MobiDB-lite"/>
    </source>
</evidence>
<evidence type="ECO:0000313" key="2">
    <source>
        <dbReference type="EMBL" id="KAJ8035219.1"/>
    </source>
</evidence>
<reference evidence="2" key="1">
    <citation type="submission" date="2021-10" db="EMBL/GenBank/DDBJ databases">
        <title>Tropical sea cucumber genome reveals ecological adaptation and Cuvierian tubules defense mechanism.</title>
        <authorList>
            <person name="Chen T."/>
        </authorList>
    </citation>
    <scope>NUCLEOTIDE SEQUENCE</scope>
    <source>
        <strain evidence="2">Nanhai2018</strain>
        <tissue evidence="2">Muscle</tissue>
    </source>
</reference>
<sequence>MTDPIIHTPTDELDRDAQIAETRQEHEVTQDREQSVIPADGQTIEMTQAHRVQPDLEPLPTQEANIQQEETMPDLGVQPETEPVAIQANIHQEETMPDLGVQPRTEPSAIQENQRPRPISAITVTSPPQFRTPERGYDTVDSPEDATVVAMKELMLDFDSGPQITLLHLKDILPDGMEIRSLPDSRFEVIRKSEERHDVPLTCRKDGHHWDICSGDQFCFYISCGYCRKGCFFVGISGGECKQKGKEID</sequence>
<comment type="caution">
    <text evidence="2">The sequence shown here is derived from an EMBL/GenBank/DDBJ whole genome shotgun (WGS) entry which is preliminary data.</text>
</comment>
<dbReference type="EMBL" id="JAIZAY010000010">
    <property type="protein sequence ID" value="KAJ8035219.1"/>
    <property type="molecule type" value="Genomic_DNA"/>
</dbReference>
<proteinExistence type="predicted"/>